<dbReference type="PANTHER" id="PTHR10997:SF8">
    <property type="entry name" value="EXPORTIN-2"/>
    <property type="match status" value="1"/>
</dbReference>
<dbReference type="InterPro" id="IPR016024">
    <property type="entry name" value="ARM-type_fold"/>
</dbReference>
<dbReference type="Pfam" id="PF03378">
    <property type="entry name" value="CAS_CSE1"/>
    <property type="match status" value="1"/>
</dbReference>
<reference evidence="9" key="1">
    <citation type="submission" date="2013-10" db="EMBL/GenBank/DDBJ databases">
        <title>Genomic analysis of the causative agents of coccidiosis in chickens.</title>
        <authorList>
            <person name="Reid A.J."/>
            <person name="Blake D."/>
            <person name="Billington K."/>
            <person name="Browne H."/>
            <person name="Dunn M."/>
            <person name="Hung S."/>
            <person name="Kawahara F."/>
            <person name="Miranda-Saavedra D."/>
            <person name="Mourier T."/>
            <person name="Nagra H."/>
            <person name="Otto T.D."/>
            <person name="Rawlings N."/>
            <person name="Sanchez A."/>
            <person name="Sanders M."/>
            <person name="Subramaniam C."/>
            <person name="Tay Y."/>
            <person name="Dear P."/>
            <person name="Doerig C."/>
            <person name="Gruber A."/>
            <person name="Parkinson J."/>
            <person name="Shirley M."/>
            <person name="Wan K.L."/>
            <person name="Berriman M."/>
            <person name="Tomley F."/>
            <person name="Pain A."/>
        </authorList>
    </citation>
    <scope>NUCLEOTIDE SEQUENCE [LARGE SCALE GENOMIC DNA]</scope>
    <source>
        <strain evidence="9">Houghton</strain>
    </source>
</reference>
<proteinExistence type="inferred from homology"/>
<dbReference type="GO" id="GO:0005829">
    <property type="term" value="C:cytosol"/>
    <property type="evidence" value="ECO:0007669"/>
    <property type="project" value="TreeGrafter"/>
</dbReference>
<evidence type="ECO:0000256" key="7">
    <source>
        <dbReference type="ARBA" id="ARBA00023242"/>
    </source>
</evidence>
<dbReference type="EMBL" id="HG670857">
    <property type="protein sequence ID" value="CDI78369.1"/>
    <property type="molecule type" value="Genomic_DNA"/>
</dbReference>
<dbReference type="GO" id="GO:0005049">
    <property type="term" value="F:nuclear export signal receptor activity"/>
    <property type="evidence" value="ECO:0007669"/>
    <property type="project" value="TreeGrafter"/>
</dbReference>
<evidence type="ECO:0000259" key="8">
    <source>
        <dbReference type="PROSITE" id="PS50166"/>
    </source>
</evidence>
<comment type="similarity">
    <text evidence="3">Belongs to the XPO2/CSE1 family.</text>
</comment>
<keyword evidence="6" id="KW-0653">Protein transport</keyword>
<dbReference type="SMART" id="SM00913">
    <property type="entry name" value="IBN_N"/>
    <property type="match status" value="1"/>
</dbReference>
<dbReference type="SUPFAM" id="SSF48371">
    <property type="entry name" value="ARM repeat"/>
    <property type="match status" value="1"/>
</dbReference>
<dbReference type="GeneID" id="25271350"/>
<reference evidence="9" key="2">
    <citation type="submission" date="2013-10" db="EMBL/GenBank/DDBJ databases">
        <authorList>
            <person name="Aslett M."/>
        </authorList>
    </citation>
    <scope>NUCLEOTIDE SEQUENCE [LARGE SCALE GENOMIC DNA]</scope>
    <source>
        <strain evidence="9">Houghton</strain>
    </source>
</reference>
<evidence type="ECO:0000256" key="5">
    <source>
        <dbReference type="ARBA" id="ARBA00022490"/>
    </source>
</evidence>
<gene>
    <name evidence="9" type="ORF">EAH_00032800</name>
</gene>
<keyword evidence="7" id="KW-0539">Nucleus</keyword>
<evidence type="ECO:0000313" key="10">
    <source>
        <dbReference type="Proteomes" id="UP000018050"/>
    </source>
</evidence>
<name>U6GIE9_EIMAC</name>
<keyword evidence="4" id="KW-0813">Transport</keyword>
<dbReference type="Gene3D" id="1.25.10.10">
    <property type="entry name" value="Leucine-rich Repeat Variant"/>
    <property type="match status" value="1"/>
</dbReference>
<dbReference type="InterPro" id="IPR001494">
    <property type="entry name" value="Importin-beta_N"/>
</dbReference>
<dbReference type="InterPro" id="IPR005043">
    <property type="entry name" value="XPO2_C"/>
</dbReference>
<dbReference type="Pfam" id="PF08506">
    <property type="entry name" value="Cse1"/>
    <property type="match status" value="2"/>
</dbReference>
<dbReference type="GO" id="GO:0006606">
    <property type="term" value="P:protein import into nucleus"/>
    <property type="evidence" value="ECO:0007669"/>
    <property type="project" value="TreeGrafter"/>
</dbReference>
<dbReference type="InterPro" id="IPR013713">
    <property type="entry name" value="XPO2_central"/>
</dbReference>
<dbReference type="VEuPathDB" id="ToxoDB:EAH_00032800"/>
<evidence type="ECO:0000256" key="4">
    <source>
        <dbReference type="ARBA" id="ARBA00022448"/>
    </source>
</evidence>
<dbReference type="Pfam" id="PF03810">
    <property type="entry name" value="IBN_N"/>
    <property type="match status" value="1"/>
</dbReference>
<dbReference type="GO" id="GO:0031267">
    <property type="term" value="F:small GTPase binding"/>
    <property type="evidence" value="ECO:0007669"/>
    <property type="project" value="InterPro"/>
</dbReference>
<dbReference type="PANTHER" id="PTHR10997">
    <property type="entry name" value="IMPORTIN-7, 8, 11"/>
    <property type="match status" value="1"/>
</dbReference>
<evidence type="ECO:0000256" key="2">
    <source>
        <dbReference type="ARBA" id="ARBA00004496"/>
    </source>
</evidence>
<evidence type="ECO:0000313" key="9">
    <source>
        <dbReference type="EMBL" id="CDI78369.1"/>
    </source>
</evidence>
<feature type="domain" description="Importin N-terminal" evidence="8">
    <location>
        <begin position="31"/>
        <end position="103"/>
    </location>
</feature>
<evidence type="ECO:0000256" key="3">
    <source>
        <dbReference type="ARBA" id="ARBA00008669"/>
    </source>
</evidence>
<dbReference type="InterPro" id="IPR011989">
    <property type="entry name" value="ARM-like"/>
</dbReference>
<dbReference type="GO" id="GO:0005635">
    <property type="term" value="C:nuclear envelope"/>
    <property type="evidence" value="ECO:0007669"/>
    <property type="project" value="TreeGrafter"/>
</dbReference>
<sequence length="1107" mass="121467">MQQQQQQQQLQLLQQLLQQTLLPNPDAVRTAEAELQALTKQQHFLQGLLLLMNADTDPAVKHAAAIYLKNYIRRLWDLDESEGGVCAADRLLLKQQLLLLQQQQQQQQQPAGVRAQLADCLRLVAAADFPLEWEELLPSLLQQLQLPHPQQLLQQQMQPIPPEQQQQLLQQLCCCLTTVHALTKKYRQTPRAEEVLLQLQQILNQLQEPLLSAYIFSVQQVLLLQQQQQQQQAPNTGAAAAAAADRLDAALLAATLCIKIFISLSSVDLPEYLEDNLSVFVSGFLQLLQLPVHLSSSNSSNEADAADDDDDTDRGLLHLKGVICDALRLYLYKYQEEIQPFIGLIVHAAPRFDLLLAAAAECISAAAATNWEAARLPQQFAAAAAAFGVQQQQLQQQLQQLQQSPANPFKDENLLRQIITEVVIPNIPLRDRDLELLQESPLEFVRRDVESISLCLHLPRRSSVFDLIKGLMRQQQQQQQQQLQQLLLLLVQQLAADAQAAGGADTDRGARLIESSAFVMMSLASRSSPQSAAAAAAAATTSAAAGPAAAAAAAQTPSAADLVNFYNAHLAKELEKQQQLLLLQQQQPQQQQTKRSPLAAAAALKFLAHFKKQLPPDLLARSLSPAAALLLSPDLCLRAFAAFCMHKVLLLPAAANPSADPLQNQTLLLNCLSSLRRSLQEYGDSENEFSLKALTRLLLRLGRAAAPELQQLLLLLLQRIKAAAAQPGNPVYSHYLFESLAAICRIASQQPAAAAAAADQQQQQQQQQQLVEGQVIVGVLLEGASKAGTLGSNEVYVELLQHLLQQQLWGASQGNVPALVKLVSIFLQQLQQQQQQQQQLQLQQLLHQRIAALFERTQFCLYHKRLASCGFDLLNAIIRFMDFEVYRQLFTTLLTVLLRRAHQLQQKNFNCLLTHTLLLFQCRTPDLLALPSGLEQLQQGLLQQVVAAIFIASIKETLASGCSLGRRKVFLLGMARLAAAAAAAAAGAAGAPAAVADPQILQQILETLEILIKGHDFNSQTTTRAELRAARFLDADEEGDGADQRADFDVSFSRLAIADSAPINDYLDDVVDLRGALRSALSPLLPKIQQTAAATGNQSSALLQLLA</sequence>
<dbReference type="RefSeq" id="XP_013251397.1">
    <property type="nucleotide sequence ID" value="XM_013395943.1"/>
</dbReference>
<keyword evidence="10" id="KW-1185">Reference proteome</keyword>
<accession>U6GIE9</accession>
<dbReference type="OrthoDB" id="3268246at2759"/>
<dbReference type="GO" id="GO:0006611">
    <property type="term" value="P:protein export from nucleus"/>
    <property type="evidence" value="ECO:0007669"/>
    <property type="project" value="TreeGrafter"/>
</dbReference>
<dbReference type="OMA" id="AENEFLM"/>
<comment type="subcellular location">
    <subcellularLocation>
        <location evidence="2">Cytoplasm</location>
    </subcellularLocation>
    <subcellularLocation>
        <location evidence="1">Nucleus</location>
    </subcellularLocation>
</comment>
<protein>
    <submittedName>
        <fullName evidence="9">Importin-alpha re-exporter, putative</fullName>
    </submittedName>
</protein>
<evidence type="ECO:0000256" key="1">
    <source>
        <dbReference type="ARBA" id="ARBA00004123"/>
    </source>
</evidence>
<dbReference type="AlphaFoldDB" id="U6GIE9"/>
<keyword evidence="5" id="KW-0963">Cytoplasm</keyword>
<organism evidence="9 10">
    <name type="scientific">Eimeria acervulina</name>
    <name type="common">Coccidian parasite</name>
    <dbReference type="NCBI Taxonomy" id="5801"/>
    <lineage>
        <taxon>Eukaryota</taxon>
        <taxon>Sar</taxon>
        <taxon>Alveolata</taxon>
        <taxon>Apicomplexa</taxon>
        <taxon>Conoidasida</taxon>
        <taxon>Coccidia</taxon>
        <taxon>Eucoccidiorida</taxon>
        <taxon>Eimeriorina</taxon>
        <taxon>Eimeriidae</taxon>
        <taxon>Eimeria</taxon>
    </lineage>
</organism>
<dbReference type="Proteomes" id="UP000018050">
    <property type="component" value="Unassembled WGS sequence"/>
</dbReference>
<evidence type="ECO:0000256" key="6">
    <source>
        <dbReference type="ARBA" id="ARBA00022927"/>
    </source>
</evidence>
<dbReference type="PROSITE" id="PS50166">
    <property type="entry name" value="IMPORTIN_B_NT"/>
    <property type="match status" value="1"/>
</dbReference>